<dbReference type="InterPro" id="IPR029055">
    <property type="entry name" value="Ntn_hydrolases_N"/>
</dbReference>
<dbReference type="Gene3D" id="3.60.20.10">
    <property type="entry name" value="Glutamine Phosphoribosylpyrophosphate, subunit 1, domain 1"/>
    <property type="match status" value="1"/>
</dbReference>
<protein>
    <recommendedName>
        <fullName evidence="4">Glutamine amidotransferase type-2 domain-containing protein</fullName>
    </recommendedName>
</protein>
<dbReference type="GO" id="GO:0006529">
    <property type="term" value="P:asparagine biosynthetic process"/>
    <property type="evidence" value="ECO:0007669"/>
    <property type="project" value="TreeGrafter"/>
</dbReference>
<organism evidence="5 6">
    <name type="scientific">Symbiodinium necroappetens</name>
    <dbReference type="NCBI Taxonomy" id="1628268"/>
    <lineage>
        <taxon>Eukaryota</taxon>
        <taxon>Sar</taxon>
        <taxon>Alveolata</taxon>
        <taxon>Dinophyceae</taxon>
        <taxon>Suessiales</taxon>
        <taxon>Symbiodiniaceae</taxon>
        <taxon>Symbiodinium</taxon>
    </lineage>
</organism>
<evidence type="ECO:0000259" key="4">
    <source>
        <dbReference type="PROSITE" id="PS51278"/>
    </source>
</evidence>
<comment type="caution">
    <text evidence="5">The sequence shown here is derived from an EMBL/GenBank/DDBJ whole genome shotgun (WGS) entry which is preliminary data.</text>
</comment>
<evidence type="ECO:0000256" key="1">
    <source>
        <dbReference type="ARBA" id="ARBA00022741"/>
    </source>
</evidence>
<feature type="signal peptide" evidence="3">
    <location>
        <begin position="1"/>
        <end position="16"/>
    </location>
</feature>
<dbReference type="GO" id="GO:0004066">
    <property type="term" value="F:asparagine synthase (glutamine-hydrolyzing) activity"/>
    <property type="evidence" value="ECO:0007669"/>
    <property type="project" value="TreeGrafter"/>
</dbReference>
<dbReference type="Proteomes" id="UP000601435">
    <property type="component" value="Unassembled WGS sequence"/>
</dbReference>
<name>A0A812WP25_9DINO</name>
<evidence type="ECO:0000313" key="5">
    <source>
        <dbReference type="EMBL" id="CAE7693363.1"/>
    </source>
</evidence>
<dbReference type="Pfam" id="PF13537">
    <property type="entry name" value="GATase_7"/>
    <property type="match status" value="1"/>
</dbReference>
<dbReference type="PANTHER" id="PTHR11772">
    <property type="entry name" value="ASPARAGINE SYNTHETASE"/>
    <property type="match status" value="1"/>
</dbReference>
<dbReference type="GO" id="GO:0005524">
    <property type="term" value="F:ATP binding"/>
    <property type="evidence" value="ECO:0007669"/>
    <property type="project" value="UniProtKB-KW"/>
</dbReference>
<keyword evidence="2" id="KW-0067">ATP-binding</keyword>
<feature type="chain" id="PRO_5032944501" description="Glutamine amidotransferase type-2 domain-containing protein" evidence="3">
    <location>
        <begin position="17"/>
        <end position="130"/>
    </location>
</feature>
<dbReference type="InterPro" id="IPR017932">
    <property type="entry name" value="GATase_2_dom"/>
</dbReference>
<evidence type="ECO:0000256" key="2">
    <source>
        <dbReference type="ARBA" id="ARBA00022840"/>
    </source>
</evidence>
<keyword evidence="1" id="KW-0547">Nucleotide-binding</keyword>
<reference evidence="5" key="1">
    <citation type="submission" date="2021-02" db="EMBL/GenBank/DDBJ databases">
        <authorList>
            <person name="Dougan E. K."/>
            <person name="Rhodes N."/>
            <person name="Thang M."/>
            <person name="Chan C."/>
        </authorList>
    </citation>
    <scope>NUCLEOTIDE SEQUENCE</scope>
</reference>
<proteinExistence type="predicted"/>
<evidence type="ECO:0000313" key="6">
    <source>
        <dbReference type="Proteomes" id="UP000601435"/>
    </source>
</evidence>
<dbReference type="PANTHER" id="PTHR11772:SF2">
    <property type="entry name" value="ASPARAGINE SYNTHETASE [GLUTAMINE-HYDROLYZING]"/>
    <property type="match status" value="1"/>
</dbReference>
<accession>A0A812WP25</accession>
<dbReference type="InterPro" id="IPR050795">
    <property type="entry name" value="Asn_Synthetase"/>
</dbReference>
<dbReference type="EMBL" id="CAJNJA010034474">
    <property type="protein sequence ID" value="CAE7693363.1"/>
    <property type="molecule type" value="Genomic_DNA"/>
</dbReference>
<dbReference type="PROSITE" id="PS51278">
    <property type="entry name" value="GATASE_TYPE_2"/>
    <property type="match status" value="1"/>
</dbReference>
<sequence>MCSFLVTSWLISNLTAVNYFLLPRGPDGTQTLRKGPFVFVHNLLHMTGERVWQPFVQEKVVAVYNGEIYNARQVPQGFEDRHLYRSDGECLLPAYLHLGPHFPQTLDGEFALVVVDLDSQALDSALQWRR</sequence>
<gene>
    <name evidence="5" type="ORF">SNEC2469_LOCUS19972</name>
</gene>
<dbReference type="OrthoDB" id="409189at2759"/>
<keyword evidence="6" id="KW-1185">Reference proteome</keyword>
<dbReference type="AlphaFoldDB" id="A0A812WP25"/>
<feature type="domain" description="Glutamine amidotransferase type-2" evidence="4">
    <location>
        <begin position="2"/>
        <end position="130"/>
    </location>
</feature>
<evidence type="ECO:0000256" key="3">
    <source>
        <dbReference type="SAM" id="SignalP"/>
    </source>
</evidence>
<keyword evidence="3" id="KW-0732">Signal</keyword>
<dbReference type="SUPFAM" id="SSF56235">
    <property type="entry name" value="N-terminal nucleophile aminohydrolases (Ntn hydrolases)"/>
    <property type="match status" value="1"/>
</dbReference>
<dbReference type="GO" id="GO:0005829">
    <property type="term" value="C:cytosol"/>
    <property type="evidence" value="ECO:0007669"/>
    <property type="project" value="TreeGrafter"/>
</dbReference>